<gene>
    <name evidence="2" type="ordered locus">Psed_5764</name>
</gene>
<dbReference type="RefSeq" id="WP_013677790.1">
    <property type="nucleotide sequence ID" value="NC_015312.1"/>
</dbReference>
<feature type="region of interest" description="Disordered" evidence="1">
    <location>
        <begin position="17"/>
        <end position="63"/>
    </location>
</feature>
<dbReference type="AlphaFoldDB" id="F4D1A3"/>
<feature type="compositionally biased region" description="Pro residues" evidence="1">
    <location>
        <begin position="124"/>
        <end position="139"/>
    </location>
</feature>
<feature type="compositionally biased region" description="Basic residues" evidence="1">
    <location>
        <begin position="157"/>
        <end position="166"/>
    </location>
</feature>
<evidence type="ECO:0000313" key="2">
    <source>
        <dbReference type="EMBL" id="AEA27891.1"/>
    </source>
</evidence>
<organism evidence="2 3">
    <name type="scientific">Pseudonocardia dioxanivorans (strain ATCC 55486 / DSM 44775 / JCM 13855 / CB1190)</name>
    <dbReference type="NCBI Taxonomy" id="675635"/>
    <lineage>
        <taxon>Bacteria</taxon>
        <taxon>Bacillati</taxon>
        <taxon>Actinomycetota</taxon>
        <taxon>Actinomycetes</taxon>
        <taxon>Pseudonocardiales</taxon>
        <taxon>Pseudonocardiaceae</taxon>
        <taxon>Pseudonocardia</taxon>
    </lineage>
</organism>
<evidence type="ECO:0000256" key="1">
    <source>
        <dbReference type="SAM" id="MobiDB-lite"/>
    </source>
</evidence>
<accession>F4D1A3</accession>
<dbReference type="KEGG" id="pdx:Psed_5764"/>
<name>F4D1A3_PSEUX</name>
<protein>
    <submittedName>
        <fullName evidence="2">Uncharacterized protein</fullName>
    </submittedName>
</protein>
<dbReference type="EMBL" id="CP002593">
    <property type="protein sequence ID" value="AEA27891.1"/>
    <property type="molecule type" value="Genomic_DNA"/>
</dbReference>
<dbReference type="STRING" id="675635.Psed_5764"/>
<dbReference type="HOGENOM" id="CLU_1601321_0_0_11"/>
<evidence type="ECO:0000313" key="3">
    <source>
        <dbReference type="Proteomes" id="UP000007809"/>
    </source>
</evidence>
<keyword evidence="3" id="KW-1185">Reference proteome</keyword>
<feature type="compositionally biased region" description="Pro residues" evidence="1">
    <location>
        <begin position="31"/>
        <end position="43"/>
    </location>
</feature>
<reference evidence="2 3" key="1">
    <citation type="journal article" date="2011" name="J. Bacteriol.">
        <title>Genome sequence of the 1,4-dioxane-degrading Pseudonocardia dioxanivorans strain CB1190.</title>
        <authorList>
            <person name="Sales C.M."/>
            <person name="Mahendra S."/>
            <person name="Grostern A."/>
            <person name="Parales R.E."/>
            <person name="Goodwin L.A."/>
            <person name="Woyke T."/>
            <person name="Nolan M."/>
            <person name="Lapidus A."/>
            <person name="Chertkov O."/>
            <person name="Ovchinnikova G."/>
            <person name="Sczyrba A."/>
            <person name="Alvarez-Cohen L."/>
        </authorList>
    </citation>
    <scope>NUCLEOTIDE SEQUENCE [LARGE SCALE GENOMIC DNA]</scope>
    <source>
        <strain evidence="3">ATCC 55486 / DSM 44775 / JCM 13855 / CB1190</strain>
    </source>
</reference>
<dbReference type="Proteomes" id="UP000007809">
    <property type="component" value="Chromosome"/>
</dbReference>
<feature type="region of interest" description="Disordered" evidence="1">
    <location>
        <begin position="124"/>
        <end position="166"/>
    </location>
</feature>
<sequence length="166" mass="16924">MTFSPFTEADALKFSRQLAEGLSLGGQTPPASHPTPPVPPTPITPDDDGEGGGGDDDDNNNGCFEVYVSLVPPGHGSSYRSMITLDGEGLRAEMIASAVMQASAGALAQLGIYVPMLMAGLPARPPQPAPPTPPGPARPTPATVAQGEPCACPPCTARRRANGHTA</sequence>
<proteinExistence type="predicted"/>
<feature type="compositionally biased region" description="Acidic residues" evidence="1">
    <location>
        <begin position="45"/>
        <end position="59"/>
    </location>
</feature>